<keyword evidence="1" id="KW-0472">Membrane</keyword>
<feature type="non-terminal residue" evidence="3">
    <location>
        <position position="1"/>
    </location>
</feature>
<name>A0A7K7KQK3_9AVES</name>
<dbReference type="AlphaFoldDB" id="A0A7K7KQK3"/>
<sequence>TRRSAPRPCTMLPLLLLLLAAAHGLQELSYEPTLTEHKMSGRITASTFVLEQPRCVFNNTTIETTTSIWLVVAEAAASVSFTNSVQPGLPQWAFQNFPTNTSAYLTLNATILNYPCPKNTPDITVLRVGSETSCAKNTAVPTCNGPLPGPGPYKVKFLALNGTEPVAETQWSKPITLRTAQQPPSSPGAGGKRSAEMIAITSILSILLAVLLAGLVATLAFSGSDPCGRGGIFKPEVASVRRYNTHHVYDQPAARL</sequence>
<evidence type="ECO:0000256" key="2">
    <source>
        <dbReference type="SAM" id="SignalP"/>
    </source>
</evidence>
<gene>
    <name evidence="3" type="primary">Upk3bl1</name>
    <name evidence="3" type="ORF">ASASCU_R08508</name>
</gene>
<keyword evidence="2" id="KW-0732">Signal</keyword>
<evidence type="ECO:0000313" key="4">
    <source>
        <dbReference type="Proteomes" id="UP000525565"/>
    </source>
</evidence>
<feature type="chain" id="PRO_5029462163" evidence="2">
    <location>
        <begin position="25"/>
        <end position="256"/>
    </location>
</feature>
<dbReference type="Proteomes" id="UP000525565">
    <property type="component" value="Unassembled WGS sequence"/>
</dbReference>
<comment type="caution">
    <text evidence="3">The sequence shown here is derived from an EMBL/GenBank/DDBJ whole genome shotgun (WGS) entry which is preliminary data.</text>
</comment>
<dbReference type="PANTHER" id="PTHR15446:SF2">
    <property type="entry name" value="UROPLAKIN-3B-LIKE PROTEIN 1-RELATED"/>
    <property type="match status" value="1"/>
</dbReference>
<evidence type="ECO:0000313" key="3">
    <source>
        <dbReference type="EMBL" id="NWZ20980.1"/>
    </source>
</evidence>
<keyword evidence="1" id="KW-0812">Transmembrane</keyword>
<reference evidence="3 4" key="1">
    <citation type="submission" date="2019-09" db="EMBL/GenBank/DDBJ databases">
        <title>Bird 10,000 Genomes (B10K) Project - Family phase.</title>
        <authorList>
            <person name="Zhang G."/>
        </authorList>
    </citation>
    <scope>NUCLEOTIDE SEQUENCE [LARGE SCALE GENOMIC DNA]</scope>
    <source>
        <strain evidence="3">OUT-0051</strain>
        <tissue evidence="3">Kidney</tissue>
    </source>
</reference>
<feature type="non-terminal residue" evidence="3">
    <location>
        <position position="256"/>
    </location>
</feature>
<dbReference type="GO" id="GO:0016020">
    <property type="term" value="C:membrane"/>
    <property type="evidence" value="ECO:0007669"/>
    <property type="project" value="TreeGrafter"/>
</dbReference>
<feature type="signal peptide" evidence="2">
    <location>
        <begin position="1"/>
        <end position="24"/>
    </location>
</feature>
<accession>A0A7K7KQK3</accession>
<protein>
    <submittedName>
        <fullName evidence="3">UPK3L protein</fullName>
    </submittedName>
</protein>
<feature type="transmembrane region" description="Helical" evidence="1">
    <location>
        <begin position="197"/>
        <end position="221"/>
    </location>
</feature>
<proteinExistence type="predicted"/>
<dbReference type="PANTHER" id="PTHR15446">
    <property type="entry name" value="UROPLAKIN III"/>
    <property type="match status" value="1"/>
</dbReference>
<keyword evidence="4" id="KW-1185">Reference proteome</keyword>
<organism evidence="3 4">
    <name type="scientific">Asarcornis scutulata</name>
    <dbReference type="NCBI Taxonomy" id="75869"/>
    <lineage>
        <taxon>Eukaryota</taxon>
        <taxon>Metazoa</taxon>
        <taxon>Chordata</taxon>
        <taxon>Craniata</taxon>
        <taxon>Vertebrata</taxon>
        <taxon>Euteleostomi</taxon>
        <taxon>Archelosauria</taxon>
        <taxon>Archosauria</taxon>
        <taxon>Dinosauria</taxon>
        <taxon>Saurischia</taxon>
        <taxon>Theropoda</taxon>
        <taxon>Coelurosauria</taxon>
        <taxon>Aves</taxon>
        <taxon>Neognathae</taxon>
        <taxon>Galloanserae</taxon>
        <taxon>Anseriformes</taxon>
        <taxon>Anatidae</taxon>
        <taxon>Anatinae</taxon>
        <taxon>Asarcornis</taxon>
    </lineage>
</organism>
<dbReference type="EMBL" id="VZSO01000051">
    <property type="protein sequence ID" value="NWZ20980.1"/>
    <property type="molecule type" value="Genomic_DNA"/>
</dbReference>
<keyword evidence="1" id="KW-1133">Transmembrane helix</keyword>
<evidence type="ECO:0000256" key="1">
    <source>
        <dbReference type="SAM" id="Phobius"/>
    </source>
</evidence>
<dbReference type="InterPro" id="IPR024831">
    <property type="entry name" value="Uroplakin-3"/>
</dbReference>